<evidence type="ECO:0000256" key="3">
    <source>
        <dbReference type="ARBA" id="ARBA00023002"/>
    </source>
</evidence>
<evidence type="ECO:0000256" key="6">
    <source>
        <dbReference type="SAM" id="SignalP"/>
    </source>
</evidence>
<feature type="chain" id="PRO_5038615671" evidence="6">
    <location>
        <begin position="37"/>
        <end position="255"/>
    </location>
</feature>
<evidence type="ECO:0000259" key="7">
    <source>
        <dbReference type="PROSITE" id="PS51352"/>
    </source>
</evidence>
<name>A0A9E3H9R4_9NOST</name>
<dbReference type="InterPro" id="IPR012336">
    <property type="entry name" value="Thioredoxin-like_fold"/>
</dbReference>
<dbReference type="Proteomes" id="UP000813215">
    <property type="component" value="Unassembled WGS sequence"/>
</dbReference>
<comment type="similarity">
    <text evidence="1">Belongs to the thioredoxin family. DsbA subfamily.</text>
</comment>
<dbReference type="GO" id="GO:0016491">
    <property type="term" value="F:oxidoreductase activity"/>
    <property type="evidence" value="ECO:0007669"/>
    <property type="project" value="UniProtKB-KW"/>
</dbReference>
<evidence type="ECO:0000256" key="5">
    <source>
        <dbReference type="ARBA" id="ARBA00023284"/>
    </source>
</evidence>
<dbReference type="EMBL" id="JAHHHW010000102">
    <property type="protein sequence ID" value="MBW4433322.1"/>
    <property type="molecule type" value="Genomic_DNA"/>
</dbReference>
<sequence>MSKFLPEVGQIMRYFRSLIVLCLLCLVLTWSLPAQAATRVNPQLEEQVLEIIRKYPEVIIESVQVYQQQKEQKLNKVRQVFLEDLKTNPQAVIADSPTIGSNESKTILVEFSDFQCPYCSEAHQTLKKLIAKHQKDVNFVYKHYPLTPIHAQAMPAAKAAWAAQQQGKFWEYQDALFTNQDKLGESLYVNIAKKLNLDLAIFNQDREIANTAIEQDIQLAKKLGLSGTPSFIISSEKVSGAVQISDLENILANAK</sequence>
<proteinExistence type="inferred from homology"/>
<evidence type="ECO:0000313" key="8">
    <source>
        <dbReference type="EMBL" id="MBW4433322.1"/>
    </source>
</evidence>
<reference evidence="8" key="2">
    <citation type="journal article" date="2022" name="Microbiol. Resour. Announc.">
        <title>Metagenome Sequencing to Explore Phylogenomics of Terrestrial Cyanobacteria.</title>
        <authorList>
            <person name="Ward R.D."/>
            <person name="Stajich J.E."/>
            <person name="Johansen J.R."/>
            <person name="Huntemann M."/>
            <person name="Clum A."/>
            <person name="Foster B."/>
            <person name="Foster B."/>
            <person name="Roux S."/>
            <person name="Palaniappan K."/>
            <person name="Varghese N."/>
            <person name="Mukherjee S."/>
            <person name="Reddy T.B.K."/>
            <person name="Daum C."/>
            <person name="Copeland A."/>
            <person name="Chen I.A."/>
            <person name="Ivanova N.N."/>
            <person name="Kyrpides N.C."/>
            <person name="Shapiro N."/>
            <person name="Eloe-Fadrosh E.A."/>
            <person name="Pietrasiak N."/>
        </authorList>
    </citation>
    <scope>NUCLEOTIDE SEQUENCE</scope>
    <source>
        <strain evidence="8">HA4357-MV3</strain>
    </source>
</reference>
<dbReference type="PANTHER" id="PTHR13887:SF14">
    <property type="entry name" value="DISULFIDE BOND FORMATION PROTEIN D"/>
    <property type="match status" value="1"/>
</dbReference>
<reference evidence="8" key="1">
    <citation type="submission" date="2021-05" db="EMBL/GenBank/DDBJ databases">
        <authorList>
            <person name="Pietrasiak N."/>
            <person name="Ward R."/>
            <person name="Stajich J.E."/>
            <person name="Kurbessoian T."/>
        </authorList>
    </citation>
    <scope>NUCLEOTIDE SEQUENCE</scope>
    <source>
        <strain evidence="8">HA4357-MV3</strain>
    </source>
</reference>
<dbReference type="SUPFAM" id="SSF52833">
    <property type="entry name" value="Thioredoxin-like"/>
    <property type="match status" value="1"/>
</dbReference>
<dbReference type="InterPro" id="IPR013766">
    <property type="entry name" value="Thioredoxin_domain"/>
</dbReference>
<dbReference type="InterPro" id="IPR036249">
    <property type="entry name" value="Thioredoxin-like_sf"/>
</dbReference>
<comment type="caution">
    <text evidence="8">The sequence shown here is derived from an EMBL/GenBank/DDBJ whole genome shotgun (WGS) entry which is preliminary data.</text>
</comment>
<dbReference type="PROSITE" id="PS51352">
    <property type="entry name" value="THIOREDOXIN_2"/>
    <property type="match status" value="1"/>
</dbReference>
<organism evidence="8 9">
    <name type="scientific">Pelatocladus maniniholoensis HA4357-MV3</name>
    <dbReference type="NCBI Taxonomy" id="1117104"/>
    <lineage>
        <taxon>Bacteria</taxon>
        <taxon>Bacillati</taxon>
        <taxon>Cyanobacteriota</taxon>
        <taxon>Cyanophyceae</taxon>
        <taxon>Nostocales</taxon>
        <taxon>Nostocaceae</taxon>
        <taxon>Pelatocladus</taxon>
    </lineage>
</organism>
<keyword evidence="3" id="KW-0560">Oxidoreductase</keyword>
<evidence type="ECO:0000256" key="4">
    <source>
        <dbReference type="ARBA" id="ARBA00023157"/>
    </source>
</evidence>
<keyword evidence="4" id="KW-1015">Disulfide bond</keyword>
<gene>
    <name evidence="8" type="ORF">KME28_16765</name>
</gene>
<feature type="domain" description="Thioredoxin" evidence="7">
    <location>
        <begin position="26"/>
        <end position="255"/>
    </location>
</feature>
<dbReference type="Gene3D" id="3.40.30.10">
    <property type="entry name" value="Glutaredoxin"/>
    <property type="match status" value="1"/>
</dbReference>
<accession>A0A9E3H9R4</accession>
<protein>
    <submittedName>
        <fullName evidence="8">DsbA family protein</fullName>
    </submittedName>
</protein>
<evidence type="ECO:0000313" key="9">
    <source>
        <dbReference type="Proteomes" id="UP000813215"/>
    </source>
</evidence>
<dbReference type="AlphaFoldDB" id="A0A9E3H9R4"/>
<evidence type="ECO:0000256" key="2">
    <source>
        <dbReference type="ARBA" id="ARBA00022729"/>
    </source>
</evidence>
<dbReference type="PANTHER" id="PTHR13887">
    <property type="entry name" value="GLUTATHIONE S-TRANSFERASE KAPPA"/>
    <property type="match status" value="1"/>
</dbReference>
<keyword evidence="2 6" id="KW-0732">Signal</keyword>
<feature type="signal peptide" evidence="6">
    <location>
        <begin position="1"/>
        <end position="36"/>
    </location>
</feature>
<evidence type="ECO:0000256" key="1">
    <source>
        <dbReference type="ARBA" id="ARBA00005791"/>
    </source>
</evidence>
<dbReference type="Pfam" id="PF13462">
    <property type="entry name" value="Thioredoxin_4"/>
    <property type="match status" value="1"/>
</dbReference>
<keyword evidence="5" id="KW-0676">Redox-active center</keyword>